<evidence type="ECO:0008006" key="4">
    <source>
        <dbReference type="Google" id="ProtNLM"/>
    </source>
</evidence>
<feature type="signal peptide" evidence="1">
    <location>
        <begin position="1"/>
        <end position="15"/>
    </location>
</feature>
<dbReference type="InParanoid" id="A0A165CIX5"/>
<evidence type="ECO:0000256" key="1">
    <source>
        <dbReference type="SAM" id="SignalP"/>
    </source>
</evidence>
<sequence>MRFLSFAALFGLALAERTGPLRPRQSPQSCDFYKCPSNDARGSDLMAALTSVGTEHTVNCEYFDLTSCYYNYNTGAEDIAPQPCPPAAACVPHSQPITCTSYGCPTILGTTYLDSNFLDIDGLEVWACDYLYSGSQTDTVSCEYFTSMNGQVYSAYSTRPGGASQCPPRISCA</sequence>
<proteinExistence type="predicted"/>
<dbReference type="EMBL" id="KV424138">
    <property type="protein sequence ID" value="KZT50879.1"/>
    <property type="molecule type" value="Genomic_DNA"/>
</dbReference>
<reference evidence="2 3" key="1">
    <citation type="journal article" date="2016" name="Mol. Biol. Evol.">
        <title>Comparative Genomics of Early-Diverging Mushroom-Forming Fungi Provides Insights into the Origins of Lignocellulose Decay Capabilities.</title>
        <authorList>
            <person name="Nagy L.G."/>
            <person name="Riley R."/>
            <person name="Tritt A."/>
            <person name="Adam C."/>
            <person name="Daum C."/>
            <person name="Floudas D."/>
            <person name="Sun H."/>
            <person name="Yadav J.S."/>
            <person name="Pangilinan J."/>
            <person name="Larsson K.H."/>
            <person name="Matsuura K."/>
            <person name="Barry K."/>
            <person name="Labutti K."/>
            <person name="Kuo R."/>
            <person name="Ohm R.A."/>
            <person name="Bhattacharya S.S."/>
            <person name="Shirouzu T."/>
            <person name="Yoshinaga Y."/>
            <person name="Martin F.M."/>
            <person name="Grigoriev I.V."/>
            <person name="Hibbett D.S."/>
        </authorList>
    </citation>
    <scope>NUCLEOTIDE SEQUENCE [LARGE SCALE GENOMIC DNA]</scope>
    <source>
        <strain evidence="2 3">HHB12733</strain>
    </source>
</reference>
<evidence type="ECO:0000313" key="3">
    <source>
        <dbReference type="Proteomes" id="UP000076842"/>
    </source>
</evidence>
<organism evidence="2 3">
    <name type="scientific">Calocera cornea HHB12733</name>
    <dbReference type="NCBI Taxonomy" id="1353952"/>
    <lineage>
        <taxon>Eukaryota</taxon>
        <taxon>Fungi</taxon>
        <taxon>Dikarya</taxon>
        <taxon>Basidiomycota</taxon>
        <taxon>Agaricomycotina</taxon>
        <taxon>Dacrymycetes</taxon>
        <taxon>Dacrymycetales</taxon>
        <taxon>Dacrymycetaceae</taxon>
        <taxon>Calocera</taxon>
    </lineage>
</organism>
<name>A0A165CIX5_9BASI</name>
<gene>
    <name evidence="2" type="ORF">CALCODRAFT_504211</name>
</gene>
<evidence type="ECO:0000313" key="2">
    <source>
        <dbReference type="EMBL" id="KZT50879.1"/>
    </source>
</evidence>
<dbReference type="AlphaFoldDB" id="A0A165CIX5"/>
<keyword evidence="1" id="KW-0732">Signal</keyword>
<dbReference type="Proteomes" id="UP000076842">
    <property type="component" value="Unassembled WGS sequence"/>
</dbReference>
<protein>
    <recommendedName>
        <fullName evidence="4">Cyanovirin-N domain-containing protein</fullName>
    </recommendedName>
</protein>
<accession>A0A165CIX5</accession>
<keyword evidence="3" id="KW-1185">Reference proteome</keyword>
<feature type="chain" id="PRO_5012610651" description="Cyanovirin-N domain-containing protein" evidence="1">
    <location>
        <begin position="16"/>
        <end position="173"/>
    </location>
</feature>